<dbReference type="AlphaFoldDB" id="A0A0G3WJ50"/>
<dbReference type="PANTHER" id="PTHR47053">
    <property type="entry name" value="MUREIN DD-ENDOPEPTIDASE MEPH-RELATED"/>
    <property type="match status" value="1"/>
</dbReference>
<dbReference type="Pfam" id="PF00877">
    <property type="entry name" value="NLPC_P60"/>
    <property type="match status" value="1"/>
</dbReference>
<dbReference type="RefSeq" id="WP_052570357.1">
    <property type="nucleotide sequence ID" value="NZ_CP009498.1"/>
</dbReference>
<keyword evidence="3" id="KW-0378">Hydrolase</keyword>
<evidence type="ECO:0000256" key="2">
    <source>
        <dbReference type="ARBA" id="ARBA00022670"/>
    </source>
</evidence>
<evidence type="ECO:0000313" key="7">
    <source>
        <dbReference type="EMBL" id="AKL97912.1"/>
    </source>
</evidence>
<keyword evidence="8" id="KW-1185">Reference proteome</keyword>
<dbReference type="Gene3D" id="3.90.1720.10">
    <property type="entry name" value="endopeptidase domain like (from Nostoc punctiforme)"/>
    <property type="match status" value="1"/>
</dbReference>
<evidence type="ECO:0000256" key="5">
    <source>
        <dbReference type="SAM" id="SignalP"/>
    </source>
</evidence>
<accession>A0A0G3WJ50</accession>
<dbReference type="InterPro" id="IPR038765">
    <property type="entry name" value="Papain-like_cys_pep_sf"/>
</dbReference>
<gene>
    <name evidence="7" type="ORF">Epro_0533</name>
</gene>
<dbReference type="Proteomes" id="UP000035337">
    <property type="component" value="Chromosome"/>
</dbReference>
<keyword evidence="5" id="KW-0732">Signal</keyword>
<evidence type="ECO:0000259" key="6">
    <source>
        <dbReference type="PROSITE" id="PS51935"/>
    </source>
</evidence>
<dbReference type="STRING" id="1408281.Epro_0533"/>
<dbReference type="OrthoDB" id="9799970at2"/>
<dbReference type="GO" id="GO:0008234">
    <property type="term" value="F:cysteine-type peptidase activity"/>
    <property type="evidence" value="ECO:0007669"/>
    <property type="project" value="UniProtKB-KW"/>
</dbReference>
<dbReference type="PROSITE" id="PS51257">
    <property type="entry name" value="PROKAR_LIPOPROTEIN"/>
    <property type="match status" value="1"/>
</dbReference>
<dbReference type="InterPro" id="IPR000064">
    <property type="entry name" value="NLP_P60_dom"/>
</dbReference>
<feature type="signal peptide" evidence="5">
    <location>
        <begin position="1"/>
        <end position="18"/>
    </location>
</feature>
<dbReference type="PANTHER" id="PTHR47053:SF1">
    <property type="entry name" value="MUREIN DD-ENDOPEPTIDASE MEPH-RELATED"/>
    <property type="match status" value="1"/>
</dbReference>
<proteinExistence type="inferred from homology"/>
<dbReference type="KEGG" id="epo:Epro_0533"/>
<dbReference type="PATRIC" id="fig|1408281.3.peg.548"/>
<feature type="chain" id="PRO_5005186046" description="NlpC/P60 domain-containing protein" evidence="5">
    <location>
        <begin position="19"/>
        <end position="454"/>
    </location>
</feature>
<organism evidence="7 8">
    <name type="scientific">Endomicrobium proavitum</name>
    <dbReference type="NCBI Taxonomy" id="1408281"/>
    <lineage>
        <taxon>Bacteria</taxon>
        <taxon>Pseudomonadati</taxon>
        <taxon>Elusimicrobiota</taxon>
        <taxon>Endomicrobiia</taxon>
        <taxon>Endomicrobiales</taxon>
        <taxon>Endomicrobiaceae</taxon>
        <taxon>Endomicrobium</taxon>
    </lineage>
</organism>
<reference evidence="7 8" key="1">
    <citation type="submission" date="2014-09" db="EMBL/GenBank/DDBJ databases">
        <title>Complete genome sequence of Endomicrobium proavitum.</title>
        <authorList>
            <person name="Zheng H."/>
        </authorList>
    </citation>
    <scope>NUCLEOTIDE SEQUENCE [LARGE SCALE GENOMIC DNA]</scope>
    <source>
        <strain evidence="7 8">Rsa215</strain>
    </source>
</reference>
<sequence>MKKFFYALVLSGFVFSCAANNIERNGNIIISPAPLSFDSVDRSMKSAGYWIGKIPTPDKVILTAKEIDAFNAKTFSGSAALNNVLKFKPQYRRNGLALEQKKVIAAFAKYYDGTSPSPVGRKYFSDVENNIDFKLLNSKVNVRFAMTVSYAQLRLLPSDKPLFSSLDTLDLDRVQLTQLNLGSPLAVLYATKDNAWYYVSSEIAEGWIRARSLAFCDKDVLEDYAQWDVFAVTVSAYSDIYADEKLTKFLDHVKMGTKLALVNLDGDSAEVRVPAVKPDGTLGFQKAFIKSRDVSIGYLKYTQRNVLEQAFKYLNYPYGWGGSNGEQDCSGFLKQVFECFGIVLPRNSTAQSRAGVLGAQFAKEDSDELRTEKILSNAVAGITIFYFPGHIMLYAGQDGGKPYVIHAIWGYGEDTDKYSKTYLINKVLISTLDVGSASKKGSLLHRTTLMKIIK</sequence>
<dbReference type="SUPFAM" id="SSF54001">
    <property type="entry name" value="Cysteine proteinases"/>
    <property type="match status" value="1"/>
</dbReference>
<dbReference type="EMBL" id="CP009498">
    <property type="protein sequence ID" value="AKL97912.1"/>
    <property type="molecule type" value="Genomic_DNA"/>
</dbReference>
<dbReference type="Pfam" id="PF12913">
    <property type="entry name" value="SH3_6"/>
    <property type="match status" value="1"/>
</dbReference>
<dbReference type="InterPro" id="IPR039439">
    <property type="entry name" value="SH3b1_dom"/>
</dbReference>
<feature type="domain" description="NlpC/P60" evidence="6">
    <location>
        <begin position="300"/>
        <end position="435"/>
    </location>
</feature>
<evidence type="ECO:0000256" key="3">
    <source>
        <dbReference type="ARBA" id="ARBA00022801"/>
    </source>
</evidence>
<protein>
    <recommendedName>
        <fullName evidence="6">NlpC/P60 domain-containing protein</fullName>
    </recommendedName>
</protein>
<dbReference type="GO" id="GO:0006508">
    <property type="term" value="P:proteolysis"/>
    <property type="evidence" value="ECO:0007669"/>
    <property type="project" value="UniProtKB-KW"/>
</dbReference>
<evidence type="ECO:0000313" key="8">
    <source>
        <dbReference type="Proteomes" id="UP000035337"/>
    </source>
</evidence>
<dbReference type="PROSITE" id="PS51935">
    <property type="entry name" value="NLPC_P60"/>
    <property type="match status" value="1"/>
</dbReference>
<name>A0A0G3WJ50_9BACT</name>
<evidence type="ECO:0000256" key="1">
    <source>
        <dbReference type="ARBA" id="ARBA00007074"/>
    </source>
</evidence>
<keyword evidence="2" id="KW-0645">Protease</keyword>
<dbReference type="InterPro" id="IPR051202">
    <property type="entry name" value="Peptidase_C40"/>
</dbReference>
<comment type="similarity">
    <text evidence="1">Belongs to the peptidase C40 family.</text>
</comment>
<evidence type="ECO:0000256" key="4">
    <source>
        <dbReference type="ARBA" id="ARBA00022807"/>
    </source>
</evidence>
<keyword evidence="4" id="KW-0788">Thiol protease</keyword>